<feature type="domain" description="Zn(2)-C6 fungal-type" evidence="3">
    <location>
        <begin position="12"/>
        <end position="40"/>
    </location>
</feature>
<dbReference type="SMART" id="SM00066">
    <property type="entry name" value="GAL4"/>
    <property type="match status" value="1"/>
</dbReference>
<evidence type="ECO:0000313" key="4">
    <source>
        <dbReference type="EMBL" id="RDW58604.1"/>
    </source>
</evidence>
<dbReference type="GO" id="GO:0008270">
    <property type="term" value="F:zinc ion binding"/>
    <property type="evidence" value="ECO:0007669"/>
    <property type="project" value="InterPro"/>
</dbReference>
<dbReference type="Gene3D" id="4.10.240.10">
    <property type="entry name" value="Zn(2)-C6 fungal-type DNA-binding domain"/>
    <property type="match status" value="1"/>
</dbReference>
<evidence type="ECO:0000256" key="2">
    <source>
        <dbReference type="ARBA" id="ARBA00023242"/>
    </source>
</evidence>
<name>A0A3D8QAU3_9HELO</name>
<comment type="subcellular location">
    <subcellularLocation>
        <location evidence="1">Nucleus</location>
    </subcellularLocation>
</comment>
<dbReference type="GO" id="GO:0045944">
    <property type="term" value="P:positive regulation of transcription by RNA polymerase II"/>
    <property type="evidence" value="ECO:0007669"/>
    <property type="project" value="TreeGrafter"/>
</dbReference>
<evidence type="ECO:0000259" key="3">
    <source>
        <dbReference type="PROSITE" id="PS50048"/>
    </source>
</evidence>
<dbReference type="PANTHER" id="PTHR37534:SF49">
    <property type="entry name" value="LYSINE BIOSYNTHESIS REGULATORY PROTEIN LYS14"/>
    <property type="match status" value="1"/>
</dbReference>
<dbReference type="InterPro" id="IPR036864">
    <property type="entry name" value="Zn2-C6_fun-type_DNA-bd_sf"/>
</dbReference>
<reference evidence="4 5" key="1">
    <citation type="journal article" date="2018" name="IMA Fungus">
        <title>IMA Genome-F 9: Draft genome sequence of Annulohypoxylon stygium, Aspergillus mulundensis, Berkeleyomyces basicola (syn. Thielaviopsis basicola), Ceratocystis smalleyi, two Cercospora beticola strains, Coleophoma cylindrospora, Fusarium fracticaudum, Phialophora cf. hyalina, and Morchella septimelata.</title>
        <authorList>
            <person name="Wingfield B.D."/>
            <person name="Bills G.F."/>
            <person name="Dong Y."/>
            <person name="Huang W."/>
            <person name="Nel W.J."/>
            <person name="Swalarsk-Parry B.S."/>
            <person name="Vaghefi N."/>
            <person name="Wilken P.M."/>
            <person name="An Z."/>
            <person name="de Beer Z.W."/>
            <person name="De Vos L."/>
            <person name="Chen L."/>
            <person name="Duong T.A."/>
            <person name="Gao Y."/>
            <person name="Hammerbacher A."/>
            <person name="Kikkert J.R."/>
            <person name="Li Y."/>
            <person name="Li H."/>
            <person name="Li K."/>
            <person name="Li Q."/>
            <person name="Liu X."/>
            <person name="Ma X."/>
            <person name="Naidoo K."/>
            <person name="Pethybridge S.J."/>
            <person name="Sun J."/>
            <person name="Steenkamp E.T."/>
            <person name="van der Nest M.A."/>
            <person name="van Wyk S."/>
            <person name="Wingfield M.J."/>
            <person name="Xiong C."/>
            <person name="Yue Q."/>
            <person name="Zhang X."/>
        </authorList>
    </citation>
    <scope>NUCLEOTIDE SEQUENCE [LARGE SCALE GENOMIC DNA]</scope>
    <source>
        <strain evidence="4 5">BP6252</strain>
    </source>
</reference>
<evidence type="ECO:0000256" key="1">
    <source>
        <dbReference type="ARBA" id="ARBA00004123"/>
    </source>
</evidence>
<sequence>MPETNRQKTFTGCWTCRRRSVRCDKATPQCSQCIRMRTACEGYQIRLVWVDLGTGTYIPHQRRAYPCHLTWKKHPPWTLKEVSSLIDGCEKRQFRRKSHQDSSPFGVFPQIDEESQVPNTLNHEELISEPVPGLRQSNNEQTQVDIQSSIFPVIDIIVSSGSIDSSGVYGLHETRAGSETPLEADSFYKTYENLIPYKSTNSFSRQDAIDTTMAIILPPSQTLTPSGNCEEHRLFYHYVCNISIVMTPIDDGHNPWKSTYPSIAVRDLSSSSTRALYHAILAQSAYFLANVKGPVRGKGEKLSAMRYFGMAIRELRESLTKPDKDYISVLAALLTVILGEHVFKATSRGWRNHLQGAVGFVTQYLAQQPWRLSHDAWIITQNFSLSYVIAQTVGSCSETADNNKTDIYNVLCDVMARPGFGYTVGGTARLIKAIYKARQLEEQIAAARFPSTQVNLQDMSKEMRVQVEEIIQQLQIPLNDEVEVIMERHHEPQHRGVVRTRVQLHFHLFNNAVMI</sequence>
<keyword evidence="2" id="KW-0539">Nucleus</keyword>
<dbReference type="SUPFAM" id="SSF57701">
    <property type="entry name" value="Zn2/Cys6 DNA-binding domain"/>
    <property type="match status" value="1"/>
</dbReference>
<gene>
    <name evidence="4" type="ORF">BP6252_13080</name>
</gene>
<protein>
    <recommendedName>
        <fullName evidence="3">Zn(2)-C6 fungal-type domain-containing protein</fullName>
    </recommendedName>
</protein>
<dbReference type="PROSITE" id="PS50048">
    <property type="entry name" value="ZN2_CY6_FUNGAL_2"/>
    <property type="match status" value="1"/>
</dbReference>
<dbReference type="GO" id="GO:0000981">
    <property type="term" value="F:DNA-binding transcription factor activity, RNA polymerase II-specific"/>
    <property type="evidence" value="ECO:0007669"/>
    <property type="project" value="InterPro"/>
</dbReference>
<dbReference type="STRING" id="1849047.A0A3D8QAU3"/>
<dbReference type="Pfam" id="PF11951">
    <property type="entry name" value="Fungal_trans_2"/>
    <property type="match status" value="1"/>
</dbReference>
<keyword evidence="5" id="KW-1185">Reference proteome</keyword>
<dbReference type="PANTHER" id="PTHR37534">
    <property type="entry name" value="TRANSCRIPTIONAL ACTIVATOR PROTEIN UGA3"/>
    <property type="match status" value="1"/>
</dbReference>
<dbReference type="AlphaFoldDB" id="A0A3D8QAU3"/>
<comment type="caution">
    <text evidence="4">The sequence shown here is derived from an EMBL/GenBank/DDBJ whole genome shotgun (WGS) entry which is preliminary data.</text>
</comment>
<dbReference type="Pfam" id="PF00172">
    <property type="entry name" value="Zn_clus"/>
    <property type="match status" value="1"/>
</dbReference>
<dbReference type="Proteomes" id="UP000256645">
    <property type="component" value="Unassembled WGS sequence"/>
</dbReference>
<dbReference type="GO" id="GO:0000976">
    <property type="term" value="F:transcription cis-regulatory region binding"/>
    <property type="evidence" value="ECO:0007669"/>
    <property type="project" value="TreeGrafter"/>
</dbReference>
<accession>A0A3D8QAU3</accession>
<organism evidence="4 5">
    <name type="scientific">Coleophoma cylindrospora</name>
    <dbReference type="NCBI Taxonomy" id="1849047"/>
    <lineage>
        <taxon>Eukaryota</taxon>
        <taxon>Fungi</taxon>
        <taxon>Dikarya</taxon>
        <taxon>Ascomycota</taxon>
        <taxon>Pezizomycotina</taxon>
        <taxon>Leotiomycetes</taxon>
        <taxon>Helotiales</taxon>
        <taxon>Dermateaceae</taxon>
        <taxon>Coleophoma</taxon>
    </lineage>
</organism>
<dbReference type="GO" id="GO:0005634">
    <property type="term" value="C:nucleus"/>
    <property type="evidence" value="ECO:0007669"/>
    <property type="project" value="UniProtKB-SubCell"/>
</dbReference>
<dbReference type="InterPro" id="IPR001138">
    <property type="entry name" value="Zn2Cys6_DnaBD"/>
</dbReference>
<evidence type="ECO:0000313" key="5">
    <source>
        <dbReference type="Proteomes" id="UP000256645"/>
    </source>
</evidence>
<dbReference type="OrthoDB" id="3477330at2759"/>
<dbReference type="EMBL" id="PDLM01000017">
    <property type="protein sequence ID" value="RDW58604.1"/>
    <property type="molecule type" value="Genomic_DNA"/>
</dbReference>
<dbReference type="CDD" id="cd00067">
    <property type="entry name" value="GAL4"/>
    <property type="match status" value="1"/>
</dbReference>
<dbReference type="InterPro" id="IPR021858">
    <property type="entry name" value="Fun_TF"/>
</dbReference>
<proteinExistence type="predicted"/>